<dbReference type="GO" id="GO:0000151">
    <property type="term" value="C:ubiquitin ligase complex"/>
    <property type="evidence" value="ECO:0007669"/>
    <property type="project" value="InterPro"/>
</dbReference>
<reference evidence="7" key="1">
    <citation type="submission" date="2025-08" db="UniProtKB">
        <authorList>
            <consortium name="Ensembl"/>
        </authorList>
    </citation>
    <scope>IDENTIFICATION</scope>
</reference>
<reference evidence="7" key="2">
    <citation type="submission" date="2025-09" db="UniProtKB">
        <authorList>
            <consortium name="Ensembl"/>
        </authorList>
    </citation>
    <scope>IDENTIFICATION</scope>
</reference>
<proteinExistence type="predicted"/>
<sequence>MKKRTLAAQKANRLPGRLGRSVASRSREGMLPLCSGESPPGALHPGVLGTRRTRTCWSGAQRVRKLHQESDNATFSGGEDNCDSRSHLSNASAPSHPEAGPSRKRSRASDDSGPDPDPETSHEGGGRGSPEPGTEPGSSEIELVFRPHPLLVEKGEYSQTRYVKTTANATVDHLSKYLALRIALEEAPGPGPEATAGLEEVSEKQYTIYITTAGGAFTTLNGSLTLELVNEKYWKVSKPLELYYAPTKEQK</sequence>
<evidence type="ECO:0000256" key="4">
    <source>
        <dbReference type="ARBA" id="ARBA00022786"/>
    </source>
</evidence>
<dbReference type="FunFam" id="3.10.20.90:FF:000162">
    <property type="entry name" value="E3 ubiquitin-protein ligase RING1"/>
    <property type="match status" value="1"/>
</dbReference>
<evidence type="ECO:0000259" key="6">
    <source>
        <dbReference type="Pfam" id="PF16207"/>
    </source>
</evidence>
<dbReference type="EC" id="2.3.2.27" evidence="2"/>
<organism evidence="7 8">
    <name type="scientific">Accipiter nisus</name>
    <name type="common">Eurasian sparrowhawk</name>
    <dbReference type="NCBI Taxonomy" id="211598"/>
    <lineage>
        <taxon>Eukaryota</taxon>
        <taxon>Metazoa</taxon>
        <taxon>Chordata</taxon>
        <taxon>Craniata</taxon>
        <taxon>Vertebrata</taxon>
        <taxon>Euteleostomi</taxon>
        <taxon>Archelosauria</taxon>
        <taxon>Archosauria</taxon>
        <taxon>Dinosauria</taxon>
        <taxon>Saurischia</taxon>
        <taxon>Theropoda</taxon>
        <taxon>Coelurosauria</taxon>
        <taxon>Aves</taxon>
        <taxon>Neognathae</taxon>
        <taxon>Neoaves</taxon>
        <taxon>Telluraves</taxon>
        <taxon>Accipitrimorphae</taxon>
        <taxon>Accipitriformes</taxon>
        <taxon>Accipitridae</taxon>
        <taxon>Accipitrinae</taxon>
        <taxon>Accipiter</taxon>
    </lineage>
</organism>
<dbReference type="GO" id="GO:0045892">
    <property type="term" value="P:negative regulation of DNA-templated transcription"/>
    <property type="evidence" value="ECO:0007669"/>
    <property type="project" value="TreeGrafter"/>
</dbReference>
<feature type="region of interest" description="Disordered" evidence="5">
    <location>
        <begin position="1"/>
        <end position="49"/>
    </location>
</feature>
<dbReference type="AlphaFoldDB" id="A0A8B9N8I9"/>
<dbReference type="InterPro" id="IPR032443">
    <property type="entry name" value="RAWUL"/>
</dbReference>
<dbReference type="GO" id="GO:0003682">
    <property type="term" value="F:chromatin binding"/>
    <property type="evidence" value="ECO:0007669"/>
    <property type="project" value="TreeGrafter"/>
</dbReference>
<evidence type="ECO:0000256" key="3">
    <source>
        <dbReference type="ARBA" id="ARBA00022679"/>
    </source>
</evidence>
<dbReference type="PANTHER" id="PTHR46076">
    <property type="entry name" value="E3 UBIQUITIN-PROTEIN LIGASE RING1 / RING 2 FAMILY MEMBER"/>
    <property type="match status" value="1"/>
</dbReference>
<keyword evidence="8" id="KW-1185">Reference proteome</keyword>
<dbReference type="GO" id="GO:0031519">
    <property type="term" value="C:PcG protein complex"/>
    <property type="evidence" value="ECO:0007669"/>
    <property type="project" value="TreeGrafter"/>
</dbReference>
<feature type="region of interest" description="Disordered" evidence="5">
    <location>
        <begin position="63"/>
        <end position="140"/>
    </location>
</feature>
<accession>A0A8B9N8I9</accession>
<dbReference type="Gene3D" id="3.10.20.90">
    <property type="entry name" value="Phosphatidylinositol 3-kinase Catalytic Subunit, Chain A, domain 1"/>
    <property type="match status" value="1"/>
</dbReference>
<keyword evidence="4" id="KW-0833">Ubl conjugation pathway</keyword>
<evidence type="ECO:0000313" key="7">
    <source>
        <dbReference type="Ensembl" id="ENSANIP00000018128.1"/>
    </source>
</evidence>
<protein>
    <recommendedName>
        <fullName evidence="2">RING-type E3 ubiquitin transferase</fullName>
        <ecNumber evidence="2">2.3.2.27</ecNumber>
    </recommendedName>
</protein>
<name>A0A8B9N8I9_9AVES</name>
<evidence type="ECO:0000313" key="8">
    <source>
        <dbReference type="Proteomes" id="UP000694541"/>
    </source>
</evidence>
<feature type="domain" description="RAWUL" evidence="6">
    <location>
        <begin position="161"/>
        <end position="245"/>
    </location>
</feature>
<dbReference type="Ensembl" id="ENSANIT00000018738.1">
    <property type="protein sequence ID" value="ENSANIP00000018128.1"/>
    <property type="gene ID" value="ENSANIG00000012290.1"/>
</dbReference>
<keyword evidence="3" id="KW-0808">Transferase</keyword>
<dbReference type="GO" id="GO:0061630">
    <property type="term" value="F:ubiquitin protein ligase activity"/>
    <property type="evidence" value="ECO:0007669"/>
    <property type="project" value="UniProtKB-EC"/>
</dbReference>
<evidence type="ECO:0000256" key="5">
    <source>
        <dbReference type="SAM" id="MobiDB-lite"/>
    </source>
</evidence>
<comment type="catalytic activity">
    <reaction evidence="1">
        <text>S-ubiquitinyl-[E2 ubiquitin-conjugating enzyme]-L-cysteine + [acceptor protein]-L-lysine = [E2 ubiquitin-conjugating enzyme]-L-cysteine + N(6)-ubiquitinyl-[acceptor protein]-L-lysine.</text>
        <dbReference type="EC" id="2.3.2.27"/>
    </reaction>
</comment>
<dbReference type="InterPro" id="IPR043540">
    <property type="entry name" value="RING1/RING2"/>
</dbReference>
<evidence type="ECO:0000256" key="1">
    <source>
        <dbReference type="ARBA" id="ARBA00000900"/>
    </source>
</evidence>
<evidence type="ECO:0000256" key="2">
    <source>
        <dbReference type="ARBA" id="ARBA00012483"/>
    </source>
</evidence>
<dbReference type="Pfam" id="PF16207">
    <property type="entry name" value="RAWUL"/>
    <property type="match status" value="1"/>
</dbReference>
<dbReference type="PANTHER" id="PTHR46076:SF2">
    <property type="entry name" value="E3 UBIQUITIN-PROTEIN LIGASE RING1"/>
    <property type="match status" value="1"/>
</dbReference>
<dbReference type="Proteomes" id="UP000694541">
    <property type="component" value="Unplaced"/>
</dbReference>